<dbReference type="SMART" id="SM00382">
    <property type="entry name" value="AAA"/>
    <property type="match status" value="1"/>
</dbReference>
<dbReference type="SUPFAM" id="SSF47364">
    <property type="entry name" value="Domain of the SRP/SRP receptor G-proteins"/>
    <property type="match status" value="1"/>
</dbReference>
<keyword evidence="2 9" id="KW-0963">Cytoplasm</keyword>
<comment type="similarity">
    <text evidence="9">Belongs to the GTP-binding SRP family. FtsY subfamily.</text>
</comment>
<keyword evidence="1 9" id="KW-1003">Cell membrane</keyword>
<evidence type="ECO:0000256" key="2">
    <source>
        <dbReference type="ARBA" id="ARBA00022490"/>
    </source>
</evidence>
<dbReference type="Gene3D" id="1.20.120.140">
    <property type="entry name" value="Signal recognition particle SRP54, nucleotide-binding domain"/>
    <property type="match status" value="1"/>
</dbReference>
<dbReference type="Gene3D" id="3.40.50.300">
    <property type="entry name" value="P-loop containing nucleotide triphosphate hydrolases"/>
    <property type="match status" value="1"/>
</dbReference>
<dbReference type="EC" id="3.6.5.4" evidence="9"/>
<organism evidence="11 12">
    <name type="scientific">Mycoplasma amphoriforme A39</name>
    <dbReference type="NCBI Taxonomy" id="572419"/>
    <lineage>
        <taxon>Bacteria</taxon>
        <taxon>Bacillati</taxon>
        <taxon>Mycoplasmatota</taxon>
        <taxon>Mollicutes</taxon>
        <taxon>Mycoplasmataceae</taxon>
        <taxon>Mycoplasma</taxon>
    </lineage>
</organism>
<keyword evidence="6 9" id="KW-0472">Membrane</keyword>
<dbReference type="GO" id="GO:0006614">
    <property type="term" value="P:SRP-dependent cotranslational protein targeting to membrane"/>
    <property type="evidence" value="ECO:0007669"/>
    <property type="project" value="InterPro"/>
</dbReference>
<dbReference type="Pfam" id="PF02881">
    <property type="entry name" value="SRP54_N"/>
    <property type="match status" value="1"/>
</dbReference>
<evidence type="ECO:0000313" key="12">
    <source>
        <dbReference type="Proteomes" id="UP000261764"/>
    </source>
</evidence>
<evidence type="ECO:0000256" key="5">
    <source>
        <dbReference type="ARBA" id="ARBA00023134"/>
    </source>
</evidence>
<feature type="binding site" evidence="9">
    <location>
        <begin position="143"/>
        <end position="150"/>
    </location>
    <ligand>
        <name>GTP</name>
        <dbReference type="ChEBI" id="CHEBI:37565"/>
    </ligand>
</feature>
<dbReference type="SMART" id="SM00962">
    <property type="entry name" value="SRP54"/>
    <property type="match status" value="1"/>
</dbReference>
<dbReference type="InterPro" id="IPR004390">
    <property type="entry name" value="SR_rcpt_FtsY"/>
</dbReference>
<comment type="subunit">
    <text evidence="9">Part of the signal recognition particle protein translocation system, which is composed of SRP and FtsY.</text>
</comment>
<evidence type="ECO:0000256" key="7">
    <source>
        <dbReference type="ARBA" id="ARBA00023170"/>
    </source>
</evidence>
<sequence length="351" mass="39396">MGFFSKLFSKLKPKKNIAEQIREKTEANRAFHQDQKKYDASLRLSANNLANAINNLAKKYVKLDETYFDHLFELLVSLDIGYASSQKILTAIKDEVRYQNVSDHQLLKEIIIDKLFVYYIQDTQFDTSLNYQENRTNVFLMIGVNGVGKTTTIAKLAHRFKTLNKKILFVAGDTFRAGAVEQLKIWAERTGCDIVCAANEKQDAPAVIYQGLKKGTEEKYDLVICDTSGRLQNKINLMNELKKIRDVIAKFIPDAPHETLLVLDATTGQSGLNQAKAFHELTKVSGIVLTKTDSSSKGGIILAIKDAFKIPVKLIGLGEQLDDLADFDLEKYILGLTVGLDLDNNNNLNEQ</sequence>
<dbReference type="InterPro" id="IPR027417">
    <property type="entry name" value="P-loop_NTPase"/>
</dbReference>
<dbReference type="InterPro" id="IPR042101">
    <property type="entry name" value="SRP54_N_sf"/>
</dbReference>
<dbReference type="AlphaFoldDB" id="A0A292II08"/>
<dbReference type="PANTHER" id="PTHR43134">
    <property type="entry name" value="SIGNAL RECOGNITION PARTICLE RECEPTOR SUBUNIT ALPHA"/>
    <property type="match status" value="1"/>
</dbReference>
<keyword evidence="4 9" id="KW-0378">Hydrolase</keyword>
<dbReference type="SMART" id="SM00963">
    <property type="entry name" value="SRP54_N"/>
    <property type="match status" value="1"/>
</dbReference>
<evidence type="ECO:0000256" key="4">
    <source>
        <dbReference type="ARBA" id="ARBA00022801"/>
    </source>
</evidence>
<dbReference type="PROSITE" id="PS00300">
    <property type="entry name" value="SRP54"/>
    <property type="match status" value="1"/>
</dbReference>
<gene>
    <name evidence="9" type="primary">ftsY</name>
    <name evidence="11" type="ORF">MAMA39_04520</name>
</gene>
<comment type="subcellular location">
    <subcellularLocation>
        <location evidence="9">Cell membrane</location>
        <topology evidence="9">Peripheral membrane protein</topology>
        <orientation evidence="9">Cytoplasmic side</orientation>
    </subcellularLocation>
    <subcellularLocation>
        <location evidence="9">Cytoplasm</location>
    </subcellularLocation>
</comment>
<reference evidence="11 12" key="1">
    <citation type="journal article" date="2015" name="Clin. Infect. Dis.">
        <title>Genomic Investigations unmask Mycoplasma amphoriforme, a new respiratory pathogen.</title>
        <authorList>
            <person name="Gillespie S.H."/>
            <person name="Ling C.L."/>
            <person name="Oravcova K."/>
            <person name="Pinheiro M."/>
            <person name="Wells L."/>
            <person name="Bryant J.M."/>
            <person name="McHugh T.D."/>
            <person name="Bebear C."/>
            <person name="Webster D."/>
            <person name="Harris S.R."/>
            <person name="Seth-Smith H.M."/>
            <person name="Thomson N.R."/>
        </authorList>
    </citation>
    <scope>NUCLEOTIDE SEQUENCE [LARGE SCALE GENOMIC DNA]</scope>
    <source>
        <strain evidence="11 12">A39</strain>
    </source>
</reference>
<evidence type="ECO:0000256" key="6">
    <source>
        <dbReference type="ARBA" id="ARBA00023136"/>
    </source>
</evidence>
<dbReference type="InterPro" id="IPR000897">
    <property type="entry name" value="SRP54_GTPase_dom"/>
</dbReference>
<keyword evidence="7 9" id="KW-0675">Receptor</keyword>
<dbReference type="GO" id="GO:0005525">
    <property type="term" value="F:GTP binding"/>
    <property type="evidence" value="ECO:0007669"/>
    <property type="project" value="UniProtKB-UniRule"/>
</dbReference>
<evidence type="ECO:0000259" key="10">
    <source>
        <dbReference type="PROSITE" id="PS00300"/>
    </source>
</evidence>
<dbReference type="GO" id="GO:0005047">
    <property type="term" value="F:signal recognition particle binding"/>
    <property type="evidence" value="ECO:0007669"/>
    <property type="project" value="TreeGrafter"/>
</dbReference>
<name>A0A292II08_9MOLU</name>
<comment type="catalytic activity">
    <reaction evidence="8 9">
        <text>GTP + H2O = GDP + phosphate + H(+)</text>
        <dbReference type="Rhea" id="RHEA:19669"/>
        <dbReference type="ChEBI" id="CHEBI:15377"/>
        <dbReference type="ChEBI" id="CHEBI:15378"/>
        <dbReference type="ChEBI" id="CHEBI:37565"/>
        <dbReference type="ChEBI" id="CHEBI:43474"/>
        <dbReference type="ChEBI" id="CHEBI:58189"/>
        <dbReference type="EC" id="3.6.5.4"/>
    </reaction>
</comment>
<dbReference type="FunFam" id="3.40.50.300:FF:000053">
    <property type="entry name" value="Signal recognition particle receptor FtsY"/>
    <property type="match status" value="1"/>
</dbReference>
<evidence type="ECO:0000256" key="1">
    <source>
        <dbReference type="ARBA" id="ARBA00022475"/>
    </source>
</evidence>
<feature type="domain" description="SRP54-type proteins GTP-binding" evidence="10">
    <location>
        <begin position="311"/>
        <end position="324"/>
    </location>
</feature>
<accession>A0A292II08</accession>
<keyword evidence="12" id="KW-1185">Reference proteome</keyword>
<dbReference type="EMBL" id="HG937516">
    <property type="protein sequence ID" value="CDN40571.1"/>
    <property type="molecule type" value="Genomic_DNA"/>
</dbReference>
<dbReference type="HAMAP" id="MF_00920">
    <property type="entry name" value="FtsY"/>
    <property type="match status" value="1"/>
</dbReference>
<dbReference type="GO" id="GO:0005737">
    <property type="term" value="C:cytoplasm"/>
    <property type="evidence" value="ECO:0007669"/>
    <property type="project" value="UniProtKB-SubCell"/>
</dbReference>
<dbReference type="SUPFAM" id="SSF52540">
    <property type="entry name" value="P-loop containing nucleoside triphosphate hydrolases"/>
    <property type="match status" value="1"/>
</dbReference>
<dbReference type="Proteomes" id="UP000261764">
    <property type="component" value="Chromosome I"/>
</dbReference>
<keyword evidence="3 9" id="KW-0547">Nucleotide-binding</keyword>
<dbReference type="KEGG" id="mamp:MAMA39_04520"/>
<dbReference type="RefSeq" id="WP_343251193.1">
    <property type="nucleotide sequence ID" value="NZ_HG937516.1"/>
</dbReference>
<dbReference type="PANTHER" id="PTHR43134:SF1">
    <property type="entry name" value="SIGNAL RECOGNITION PARTICLE RECEPTOR SUBUNIT ALPHA"/>
    <property type="match status" value="1"/>
</dbReference>
<evidence type="ECO:0000313" key="11">
    <source>
        <dbReference type="EMBL" id="CDN40571.1"/>
    </source>
</evidence>
<protein>
    <recommendedName>
        <fullName evidence="9">Signal recognition particle receptor FtsY</fullName>
        <shortName evidence="9">SRP receptor</shortName>
        <ecNumber evidence="9">3.6.5.4</ecNumber>
    </recommendedName>
</protein>
<dbReference type="GO" id="GO:0005886">
    <property type="term" value="C:plasma membrane"/>
    <property type="evidence" value="ECO:0007669"/>
    <property type="project" value="UniProtKB-SubCell"/>
</dbReference>
<proteinExistence type="inferred from homology"/>
<dbReference type="NCBIfam" id="TIGR00064">
    <property type="entry name" value="ftsY"/>
    <property type="match status" value="1"/>
</dbReference>
<feature type="binding site" evidence="9">
    <location>
        <begin position="290"/>
        <end position="293"/>
    </location>
    <ligand>
        <name>GTP</name>
        <dbReference type="ChEBI" id="CHEBI:37565"/>
    </ligand>
</feature>
<dbReference type="CDD" id="cd17874">
    <property type="entry name" value="FtsY"/>
    <property type="match status" value="1"/>
</dbReference>
<feature type="binding site" evidence="9">
    <location>
        <begin position="226"/>
        <end position="230"/>
    </location>
    <ligand>
        <name>GTP</name>
        <dbReference type="ChEBI" id="CHEBI:37565"/>
    </ligand>
</feature>
<evidence type="ECO:0000256" key="8">
    <source>
        <dbReference type="ARBA" id="ARBA00048027"/>
    </source>
</evidence>
<dbReference type="Pfam" id="PF00448">
    <property type="entry name" value="SRP54"/>
    <property type="match status" value="1"/>
</dbReference>
<dbReference type="InterPro" id="IPR003593">
    <property type="entry name" value="AAA+_ATPase"/>
</dbReference>
<evidence type="ECO:0000256" key="3">
    <source>
        <dbReference type="ARBA" id="ARBA00022741"/>
    </source>
</evidence>
<evidence type="ECO:0000256" key="9">
    <source>
        <dbReference type="HAMAP-Rule" id="MF_00920"/>
    </source>
</evidence>
<comment type="function">
    <text evidence="9">Involved in targeting and insertion of nascent membrane proteins into the cytoplasmic membrane. Acts as a receptor for the complex formed by the signal recognition particle (SRP) and the ribosome-nascent chain (RNC).</text>
</comment>
<dbReference type="InterPro" id="IPR013822">
    <property type="entry name" value="Signal_recog_particl_SRP54_hlx"/>
</dbReference>
<dbReference type="InterPro" id="IPR036225">
    <property type="entry name" value="SRP/SRP_N"/>
</dbReference>
<keyword evidence="5 9" id="KW-0342">GTP-binding</keyword>
<dbReference type="GO" id="GO:0003924">
    <property type="term" value="F:GTPase activity"/>
    <property type="evidence" value="ECO:0007669"/>
    <property type="project" value="UniProtKB-UniRule"/>
</dbReference>